<sequence>MYSSSKTLCKLTDDTKMCGVVKGLEGRDAIQRNLDRFERWECVNVMKFNKPKCRVFYLGQDNPKHKYRGWIKPILGISLWRKDFGVFVDENLNMTQRCAFTSQKSCCILGCIKRSMASKPKEVMLPLYSVLVRPLPEYSIQLWGPSRRKTCGTSPDRSH</sequence>
<dbReference type="PANTHER" id="PTHR33332">
    <property type="entry name" value="REVERSE TRANSCRIPTASE DOMAIN-CONTAINING PROTEIN"/>
    <property type="match status" value="1"/>
</dbReference>
<gene>
    <name evidence="1" type="ORF">WISP_63365</name>
</gene>
<accession>A0ABQ9DEG4</accession>
<comment type="caution">
    <text evidence="1">The sequence shown here is derived from an EMBL/GenBank/DDBJ whole genome shotgun (WGS) entry which is preliminary data.</text>
</comment>
<proteinExistence type="predicted"/>
<keyword evidence="2" id="KW-1185">Reference proteome</keyword>
<evidence type="ECO:0000313" key="2">
    <source>
        <dbReference type="Proteomes" id="UP001145742"/>
    </source>
</evidence>
<protein>
    <submittedName>
        <fullName evidence="1">Uncharacterized protein</fullName>
    </submittedName>
</protein>
<dbReference type="EMBL" id="WHWB01033747">
    <property type="protein sequence ID" value="KAJ7417668.1"/>
    <property type="molecule type" value="Genomic_DNA"/>
</dbReference>
<name>A0ABQ9DEG4_9PASS</name>
<organism evidence="1 2">
    <name type="scientific">Willisornis vidua</name>
    <name type="common">Xingu scale-backed antbird</name>
    <dbReference type="NCBI Taxonomy" id="1566151"/>
    <lineage>
        <taxon>Eukaryota</taxon>
        <taxon>Metazoa</taxon>
        <taxon>Chordata</taxon>
        <taxon>Craniata</taxon>
        <taxon>Vertebrata</taxon>
        <taxon>Euteleostomi</taxon>
        <taxon>Archelosauria</taxon>
        <taxon>Archosauria</taxon>
        <taxon>Dinosauria</taxon>
        <taxon>Saurischia</taxon>
        <taxon>Theropoda</taxon>
        <taxon>Coelurosauria</taxon>
        <taxon>Aves</taxon>
        <taxon>Neognathae</taxon>
        <taxon>Neoaves</taxon>
        <taxon>Telluraves</taxon>
        <taxon>Australaves</taxon>
        <taxon>Passeriformes</taxon>
        <taxon>Thamnophilidae</taxon>
        <taxon>Willisornis</taxon>
    </lineage>
</organism>
<dbReference type="Proteomes" id="UP001145742">
    <property type="component" value="Unassembled WGS sequence"/>
</dbReference>
<evidence type="ECO:0000313" key="1">
    <source>
        <dbReference type="EMBL" id="KAJ7417668.1"/>
    </source>
</evidence>
<reference evidence="1" key="1">
    <citation type="submission" date="2019-10" db="EMBL/GenBank/DDBJ databases">
        <authorList>
            <person name="Soares A.E.R."/>
            <person name="Aleixo A."/>
            <person name="Schneider P."/>
            <person name="Miyaki C.Y."/>
            <person name="Schneider M.P."/>
            <person name="Mello C."/>
            <person name="Vasconcelos A.T.R."/>
        </authorList>
    </citation>
    <scope>NUCLEOTIDE SEQUENCE</scope>
    <source>
        <tissue evidence="1">Muscle</tissue>
    </source>
</reference>